<reference evidence="2" key="1">
    <citation type="submission" date="2019-08" db="EMBL/GenBank/DDBJ databases">
        <authorList>
            <person name="Kucharzyk K."/>
            <person name="Murdoch R.W."/>
            <person name="Higgins S."/>
            <person name="Loffler F."/>
        </authorList>
    </citation>
    <scope>NUCLEOTIDE SEQUENCE</scope>
</reference>
<feature type="region of interest" description="Disordered" evidence="1">
    <location>
        <begin position="106"/>
        <end position="137"/>
    </location>
</feature>
<organism evidence="2">
    <name type="scientific">bioreactor metagenome</name>
    <dbReference type="NCBI Taxonomy" id="1076179"/>
    <lineage>
        <taxon>unclassified sequences</taxon>
        <taxon>metagenomes</taxon>
        <taxon>ecological metagenomes</taxon>
    </lineage>
</organism>
<proteinExistence type="predicted"/>
<feature type="compositionally biased region" description="Basic and acidic residues" evidence="1">
    <location>
        <begin position="26"/>
        <end position="35"/>
    </location>
</feature>
<evidence type="ECO:0000256" key="1">
    <source>
        <dbReference type="SAM" id="MobiDB-lite"/>
    </source>
</evidence>
<comment type="caution">
    <text evidence="2">The sequence shown here is derived from an EMBL/GenBank/DDBJ whole genome shotgun (WGS) entry which is preliminary data.</text>
</comment>
<gene>
    <name evidence="2" type="ORF">SDC9_67520</name>
</gene>
<feature type="compositionally biased region" description="Basic residues" evidence="1">
    <location>
        <begin position="1"/>
        <end position="11"/>
    </location>
</feature>
<feature type="compositionally biased region" description="Basic and acidic residues" evidence="1">
    <location>
        <begin position="126"/>
        <end position="137"/>
    </location>
</feature>
<sequence>MQQHPRHHPRSVWRPGGPVRHHSVRRVHESQERRGASGSAGHRRRAHRRRGPQAGAVCRNHQRRESGLSRLKVRLAPFFVARKTPPAPLLLLFRRTLYRFAPDTERGRECRAADSGIPVGAGPSRFRGEKPGNNRQS</sequence>
<dbReference type="AlphaFoldDB" id="A0A644XYU2"/>
<feature type="region of interest" description="Disordered" evidence="1">
    <location>
        <begin position="1"/>
        <end position="64"/>
    </location>
</feature>
<feature type="compositionally biased region" description="Basic residues" evidence="1">
    <location>
        <begin position="41"/>
        <end position="51"/>
    </location>
</feature>
<protein>
    <submittedName>
        <fullName evidence="2">Uncharacterized protein</fullName>
    </submittedName>
</protein>
<evidence type="ECO:0000313" key="2">
    <source>
        <dbReference type="EMBL" id="MPM21077.1"/>
    </source>
</evidence>
<dbReference type="EMBL" id="VSSQ01003516">
    <property type="protein sequence ID" value="MPM21077.1"/>
    <property type="molecule type" value="Genomic_DNA"/>
</dbReference>
<name>A0A644XYU2_9ZZZZ</name>
<accession>A0A644XYU2</accession>